<keyword evidence="2" id="KW-1185">Reference proteome</keyword>
<dbReference type="PANTHER" id="PTHR37845">
    <property type="entry name" value="SEQUENCE ORPHAN"/>
    <property type="match status" value="1"/>
</dbReference>
<evidence type="ECO:0000313" key="2">
    <source>
        <dbReference type="Proteomes" id="UP000242146"/>
    </source>
</evidence>
<dbReference type="Proteomes" id="UP000242146">
    <property type="component" value="Unassembled WGS sequence"/>
</dbReference>
<dbReference type="AlphaFoldDB" id="A0A1X2GWN1"/>
<dbReference type="GO" id="GO:0005739">
    <property type="term" value="C:mitochondrion"/>
    <property type="evidence" value="ECO:0007669"/>
    <property type="project" value="TreeGrafter"/>
</dbReference>
<dbReference type="InterPro" id="IPR038781">
    <property type="entry name" value="C365.16-ike"/>
</dbReference>
<dbReference type="PANTHER" id="PTHR37845:SF1">
    <property type="entry name" value="SEQUENCE ORPHAN"/>
    <property type="match status" value="1"/>
</dbReference>
<evidence type="ECO:0000313" key="1">
    <source>
        <dbReference type="EMBL" id="ORX62451.1"/>
    </source>
</evidence>
<dbReference type="OrthoDB" id="275936at2759"/>
<protein>
    <recommendedName>
        <fullName evidence="3">Mitochondrial carrier</fullName>
    </recommendedName>
</protein>
<reference evidence="1 2" key="1">
    <citation type="submission" date="2016-07" db="EMBL/GenBank/DDBJ databases">
        <title>Pervasive Adenine N6-methylation of Active Genes in Fungi.</title>
        <authorList>
            <consortium name="DOE Joint Genome Institute"/>
            <person name="Mondo S.J."/>
            <person name="Dannebaum R.O."/>
            <person name="Kuo R.C."/>
            <person name="Labutti K."/>
            <person name="Haridas S."/>
            <person name="Kuo A."/>
            <person name="Salamov A."/>
            <person name="Ahrendt S.R."/>
            <person name="Lipzen A."/>
            <person name="Sullivan W."/>
            <person name="Andreopoulos W.B."/>
            <person name="Clum A."/>
            <person name="Lindquist E."/>
            <person name="Daum C."/>
            <person name="Ramamoorthy G.K."/>
            <person name="Gryganskyi A."/>
            <person name="Culley D."/>
            <person name="Magnuson J.K."/>
            <person name="James T.Y."/>
            <person name="O'Malley M.A."/>
            <person name="Stajich J.E."/>
            <person name="Spatafora J.W."/>
            <person name="Visel A."/>
            <person name="Grigoriev I.V."/>
        </authorList>
    </citation>
    <scope>NUCLEOTIDE SEQUENCE [LARGE SCALE GENOMIC DNA]</scope>
    <source>
        <strain evidence="1 2">NRRL 3301</strain>
    </source>
</reference>
<name>A0A1X2GWN1_9FUNG</name>
<comment type="caution">
    <text evidence="1">The sequence shown here is derived from an EMBL/GenBank/DDBJ whole genome shotgun (WGS) entry which is preliminary data.</text>
</comment>
<dbReference type="STRING" id="101127.A0A1X2GWN1"/>
<dbReference type="EMBL" id="MCGT01000002">
    <property type="protein sequence ID" value="ORX62451.1"/>
    <property type="molecule type" value="Genomic_DNA"/>
</dbReference>
<evidence type="ECO:0008006" key="3">
    <source>
        <dbReference type="Google" id="ProtNLM"/>
    </source>
</evidence>
<accession>A0A1X2GWN1</accession>
<proteinExistence type="predicted"/>
<gene>
    <name evidence="1" type="ORF">DM01DRAFT_1331869</name>
</gene>
<organism evidence="1 2">
    <name type="scientific">Hesseltinella vesiculosa</name>
    <dbReference type="NCBI Taxonomy" id="101127"/>
    <lineage>
        <taxon>Eukaryota</taxon>
        <taxon>Fungi</taxon>
        <taxon>Fungi incertae sedis</taxon>
        <taxon>Mucoromycota</taxon>
        <taxon>Mucoromycotina</taxon>
        <taxon>Mucoromycetes</taxon>
        <taxon>Mucorales</taxon>
        <taxon>Cunninghamellaceae</taxon>
        <taxon>Hesseltinella</taxon>
    </lineage>
</organism>
<sequence length="268" mass="29863">MAMEQKQKPYSQRTLYKLYGFDAVAAACSSVLVSPFIAIVDRSIIENTNGKRTLSEGFKYGARQLIMEPHRFFFSKQFGLVSGLYFSTYMTANVIETTAEYHGIDSSRTSMLKFIGTTSVNMSLCIFKDRSFTQMFGTAAARRLPVLSYLLFALRDSLTVAASFNAPIYFSHYLQGKCASLKEKPDSALVVAQLACPAAVQFISTPLHLIALDLYNRPTASPKERQLLVKQQYLKSTFARIGRIGPAFGFGGIGNTYVRSYRSMFLNA</sequence>